<evidence type="ECO:0000313" key="3">
    <source>
        <dbReference type="Proteomes" id="UP000294614"/>
    </source>
</evidence>
<organism evidence="2 3">
    <name type="scientific">Seleniivibrio woodruffii</name>
    <dbReference type="NCBI Taxonomy" id="1078050"/>
    <lineage>
        <taxon>Bacteria</taxon>
        <taxon>Pseudomonadati</taxon>
        <taxon>Deferribacterota</taxon>
        <taxon>Deferribacteres</taxon>
        <taxon>Deferribacterales</taxon>
        <taxon>Geovibrionaceae</taxon>
        <taxon>Seleniivibrio</taxon>
    </lineage>
</organism>
<dbReference type="EMBL" id="SMGG01000007">
    <property type="protein sequence ID" value="TCK58430.1"/>
    <property type="molecule type" value="Genomic_DNA"/>
</dbReference>
<feature type="signal peptide" evidence="1">
    <location>
        <begin position="1"/>
        <end position="19"/>
    </location>
</feature>
<comment type="caution">
    <text evidence="2">The sequence shown here is derived from an EMBL/GenBank/DDBJ whole genome shotgun (WGS) entry which is preliminary data.</text>
</comment>
<name>A0A4R1K3G0_9BACT</name>
<dbReference type="Proteomes" id="UP000294614">
    <property type="component" value="Unassembled WGS sequence"/>
</dbReference>
<accession>A0A4R1K3G0</accession>
<gene>
    <name evidence="2" type="ORF">C8D98_2632</name>
</gene>
<protein>
    <recommendedName>
        <fullName evidence="4">Lipoprotein</fullName>
    </recommendedName>
</protein>
<reference evidence="2 3" key="1">
    <citation type="submission" date="2019-03" db="EMBL/GenBank/DDBJ databases">
        <title>Genomic Encyclopedia of Type Strains, Phase IV (KMG-IV): sequencing the most valuable type-strain genomes for metagenomic binning, comparative biology and taxonomic classification.</title>
        <authorList>
            <person name="Goeker M."/>
        </authorList>
    </citation>
    <scope>NUCLEOTIDE SEQUENCE [LARGE SCALE GENOMIC DNA]</scope>
    <source>
        <strain evidence="2 3">DSM 24984</strain>
    </source>
</reference>
<evidence type="ECO:0000256" key="1">
    <source>
        <dbReference type="SAM" id="SignalP"/>
    </source>
</evidence>
<evidence type="ECO:0000313" key="2">
    <source>
        <dbReference type="EMBL" id="TCK58430.1"/>
    </source>
</evidence>
<keyword evidence="1" id="KW-0732">Signal</keyword>
<dbReference type="AlphaFoldDB" id="A0A4R1K3G0"/>
<sequence length="134" mass="15139">MLKKTVSIMLLALMCASCAKREPHTIMAYQPGDENRSCDSLLSEVSYYHNKINEKNGEVNDRTGKNVALGVTGAFLIVPLFFMDLSGAEKTELESYKMRIERLQLVALEKKCSFTPVKFEEQKKEQPENAKSSE</sequence>
<feature type="chain" id="PRO_5020704004" description="Lipoprotein" evidence="1">
    <location>
        <begin position="20"/>
        <end position="134"/>
    </location>
</feature>
<evidence type="ECO:0008006" key="4">
    <source>
        <dbReference type="Google" id="ProtNLM"/>
    </source>
</evidence>
<proteinExistence type="predicted"/>
<dbReference type="RefSeq" id="WP_132874599.1">
    <property type="nucleotide sequence ID" value="NZ_SMGG01000007.1"/>
</dbReference>
<dbReference type="OrthoDB" id="6197128at2"/>
<keyword evidence="3" id="KW-1185">Reference proteome</keyword>